<dbReference type="Proteomes" id="UP001631993">
    <property type="component" value="Unassembled WGS sequence"/>
</dbReference>
<evidence type="ECO:0000313" key="2">
    <source>
        <dbReference type="EMBL" id="MFM9651993.1"/>
    </source>
</evidence>
<feature type="region of interest" description="Disordered" evidence="1">
    <location>
        <begin position="718"/>
        <end position="740"/>
    </location>
</feature>
<protein>
    <recommendedName>
        <fullName evidence="4">Tip attachment protein J domain-containing protein</fullName>
    </recommendedName>
</protein>
<keyword evidence="3" id="KW-1185">Reference proteome</keyword>
<organism evidence="2 3">
    <name type="scientific">Streptomyces galilaeus</name>
    <dbReference type="NCBI Taxonomy" id="33899"/>
    <lineage>
        <taxon>Bacteria</taxon>
        <taxon>Bacillati</taxon>
        <taxon>Actinomycetota</taxon>
        <taxon>Actinomycetes</taxon>
        <taxon>Kitasatosporales</taxon>
        <taxon>Streptomycetaceae</taxon>
        <taxon>Streptomyces</taxon>
    </lineage>
</organism>
<sequence length="1285" mass="136492">MVSWPLERIGELLVDGQWVSVPLRESTRVSITRGITAEGSQARPGGMTVRVNDPDALYSPRNAESGLYEKWGQGSQFRFRVGDVPATPAPVMTDAFDRTVANGWGSSTSGIAWSIWDPAGASPPASEFSVSGGAGKMTATTHDSDRFMATSGLAAGDYEITYTITTSTVPASRLTEAGTAFVCGLRLDTTNVRLYMLQIVLLPNTGLPGNGGLRVAIYASRYDSASSAVALSTVRQIPLLTYAAGSALRVRVRCEGPEIRARVWPADGVEPEHWHFQAYDATYTSGEVALGAVVRGNDTPLPTVNSFADLTIRPLAAAADTVRMVGEVAGILPYEDENGPASAYVDLDVAGVLRRYDGPQKSLLSALRRRLAVYGPVAYWAFEEGAQGDRYVAEVGDVSTAGPLAVTGLEFARDATLLGSGPLPTVQAAGTLKSQGIPGQSTNYWSVYFMGKIASKDFPASGAHQVLRFLTNTATYTVSVQTIGGSPSYVLSAVSSEGVSLGSVGITDDDMVAAGLPSFLDRWQQIKVYAEQSGATTLVGLTLQTGGTGLFILLPAAAITADQVRRIDTTFGSGAAGMGIGHLTVWGSTHTGAYTQLTPNGALLEYELGAPGLKARDWMTALSCDQATALDAYGPGETVLGPYAQDSFVALERAAAETDMGLLVEQRDTVGLRYISRQDLYNRPVDLVLDYRSGMVFAPFQPKDDDKDLHNRITAKRRGGSEATVELTTGRRSVQPPPDGIGVQDTSAETIVESDSQLPGQAGWRLHLATWDEMRVASLTLKMANARMRPLLDTVLKLREGSRVRVINTPKRYGPDGFDLLVRGTKEIHGEGVFDLTLTCVPYGPYIVGGLAVYEDFEDTTYTVPLTFGGTLPWTRSQLHFNTGTWSLRSGAITNNQTSDAIMQIPAGSTEMRFWYWTSSEASGPGFEGDRLVVLVDGVQVLRAQGITPWSQAVVDVTGKTQVIFRYVKDNSASSGEDAVHIDDVSFTGRAPARVDTDGSVLLAAATATATELLVATPGAQPWSTSPVYLPLDMTLGGEEVRTTAIASWALDAFPRTVSGGWGTADSGQVWGVIGGTLATDYAVGSGYGSHVLTTVNASRRSFIDFTWPDVDVVVNLTTSAAATGGSLYGGPVARYVDADNLYMARVEFTTGNAVLLDVRKRAAAVETSLRTYVSPITHVAGTFVRCRLQVAGSTIRAKVWPAAAPEPQSWHVAVTDTSVSASNFVGCRSISAAGNTNVNPGVMYDAFEVLSPQNHTVIRSRNGVARGWPAGTALSLAQPAASPL</sequence>
<comment type="caution">
    <text evidence="2">The sequence shown here is derived from an EMBL/GenBank/DDBJ whole genome shotgun (WGS) entry which is preliminary data.</text>
</comment>
<gene>
    <name evidence="2" type="ORF">ACKI1S_38395</name>
</gene>
<proteinExistence type="predicted"/>
<evidence type="ECO:0008006" key="4">
    <source>
        <dbReference type="Google" id="ProtNLM"/>
    </source>
</evidence>
<evidence type="ECO:0000256" key="1">
    <source>
        <dbReference type="SAM" id="MobiDB-lite"/>
    </source>
</evidence>
<name>A0ABW9IU59_STRGJ</name>
<dbReference type="RefSeq" id="WP_409097755.1">
    <property type="nucleotide sequence ID" value="NZ_JBJVNE010000024.1"/>
</dbReference>
<evidence type="ECO:0000313" key="3">
    <source>
        <dbReference type="Proteomes" id="UP001631993"/>
    </source>
</evidence>
<dbReference type="EMBL" id="JBJVNE010000024">
    <property type="protein sequence ID" value="MFM9651993.1"/>
    <property type="molecule type" value="Genomic_DNA"/>
</dbReference>
<accession>A0ABW9IU59</accession>
<reference evidence="2 3" key="1">
    <citation type="submission" date="2024-12" db="EMBL/GenBank/DDBJ databases">
        <title>Forecasting of Potato common scab and diversities of Pathogenic streptomyces spp. in china.</title>
        <authorList>
            <person name="Handique U."/>
            <person name="Wu J."/>
        </authorList>
    </citation>
    <scope>NUCLEOTIDE SEQUENCE [LARGE SCALE GENOMIC DNA]</scope>
    <source>
        <strain evidence="2 3">ZRIMU1585</strain>
    </source>
</reference>